<dbReference type="EMBL" id="JAEACQ010000284">
    <property type="protein sequence ID" value="MBL7631758.1"/>
    <property type="molecule type" value="Genomic_DNA"/>
</dbReference>
<dbReference type="Pfam" id="PF03061">
    <property type="entry name" value="4HBT"/>
    <property type="match status" value="1"/>
</dbReference>
<dbReference type="Gene3D" id="3.10.129.10">
    <property type="entry name" value="Hotdog Thioesterase"/>
    <property type="match status" value="2"/>
</dbReference>
<organism evidence="4 5">
    <name type="scientific">Frankia nepalensis</name>
    <dbReference type="NCBI Taxonomy" id="1836974"/>
    <lineage>
        <taxon>Bacteria</taxon>
        <taxon>Bacillati</taxon>
        <taxon>Actinomycetota</taxon>
        <taxon>Actinomycetes</taxon>
        <taxon>Frankiales</taxon>
        <taxon>Frankiaceae</taxon>
        <taxon>Frankia</taxon>
    </lineage>
</organism>
<feature type="region of interest" description="Disordered" evidence="2">
    <location>
        <begin position="116"/>
        <end position="140"/>
    </location>
</feature>
<proteinExistence type="predicted"/>
<dbReference type="InterPro" id="IPR003736">
    <property type="entry name" value="PAAI_dom"/>
</dbReference>
<evidence type="ECO:0000259" key="3">
    <source>
        <dbReference type="Pfam" id="PF03061"/>
    </source>
</evidence>
<evidence type="ECO:0000313" key="5">
    <source>
        <dbReference type="Proteomes" id="UP000604475"/>
    </source>
</evidence>
<keyword evidence="1" id="KW-0378">Hydrolase</keyword>
<dbReference type="SUPFAM" id="SSF54637">
    <property type="entry name" value="Thioesterase/thiol ester dehydrase-isomerase"/>
    <property type="match status" value="2"/>
</dbReference>
<dbReference type="InterPro" id="IPR006683">
    <property type="entry name" value="Thioestr_dom"/>
</dbReference>
<dbReference type="AlphaFoldDB" id="A0A937RGI1"/>
<comment type="caution">
    <text evidence="4">The sequence shown here is derived from an EMBL/GenBank/DDBJ whole genome shotgun (WGS) entry which is preliminary data.</text>
</comment>
<feature type="domain" description="Thioesterase" evidence="3">
    <location>
        <begin position="176"/>
        <end position="241"/>
    </location>
</feature>
<keyword evidence="5" id="KW-1185">Reference proteome</keyword>
<dbReference type="NCBIfam" id="TIGR00369">
    <property type="entry name" value="unchar_dom_1"/>
    <property type="match status" value="1"/>
</dbReference>
<dbReference type="Proteomes" id="UP000604475">
    <property type="component" value="Unassembled WGS sequence"/>
</dbReference>
<dbReference type="RefSeq" id="WP_203003640.1">
    <property type="nucleotide sequence ID" value="NZ_JADWYU010000194.1"/>
</dbReference>
<sequence length="265" mass="27364">MDLPTFENDAVRIGMSTGPWSTWPAGEPSLGALGAAIDNAVGLSVLRARPPGHGSVTAELSVDVLRPDGLRSGRLVTVGRLIHIDSRGGYARCEVLDGAHAAVVVGTARFQFVVSPGSPAARPEPASRRPRAASGEGPPARCHDVADLLGASVEPGPRLARVVIEDPSRLYNSSRTVHGGILFCVSELAASAITPSDEGSASRTTSVRMNFLRPGSLDDALVVTAEVIHHGRTTTVCRVTAGNLAGRTYTVATVTRLASGGAAAH</sequence>
<accession>A0A937RGI1</accession>
<evidence type="ECO:0000256" key="1">
    <source>
        <dbReference type="ARBA" id="ARBA00022801"/>
    </source>
</evidence>
<gene>
    <name evidence="4" type="ORF">I7412_32295</name>
</gene>
<name>A0A937RGI1_9ACTN</name>
<evidence type="ECO:0000256" key="2">
    <source>
        <dbReference type="SAM" id="MobiDB-lite"/>
    </source>
</evidence>
<dbReference type="CDD" id="cd03443">
    <property type="entry name" value="PaaI_thioesterase"/>
    <property type="match status" value="2"/>
</dbReference>
<evidence type="ECO:0000313" key="4">
    <source>
        <dbReference type="EMBL" id="MBL7631758.1"/>
    </source>
</evidence>
<dbReference type="GO" id="GO:0016289">
    <property type="term" value="F:acyl-CoA hydrolase activity"/>
    <property type="evidence" value="ECO:0007669"/>
    <property type="project" value="UniProtKB-ARBA"/>
</dbReference>
<dbReference type="InterPro" id="IPR029069">
    <property type="entry name" value="HotDog_dom_sf"/>
</dbReference>
<protein>
    <submittedName>
        <fullName evidence="4">PaaI family thioesterase</fullName>
    </submittedName>
</protein>
<reference evidence="4" key="1">
    <citation type="submission" date="2020-12" db="EMBL/GenBank/DDBJ databases">
        <title>Genomic characterization of non-nitrogen-fixing Frankia strains.</title>
        <authorList>
            <person name="Carlos-Shanley C."/>
            <person name="Guerra T."/>
            <person name="Hahn D."/>
        </authorList>
    </citation>
    <scope>NUCLEOTIDE SEQUENCE</scope>
    <source>
        <strain evidence="4">CN6</strain>
    </source>
</reference>